<reference evidence="3" key="1">
    <citation type="journal article" date="2020" name="Stud. Mycol.">
        <title>101 Dothideomycetes genomes: a test case for predicting lifestyles and emergence of pathogens.</title>
        <authorList>
            <person name="Haridas S."/>
            <person name="Albert R."/>
            <person name="Binder M."/>
            <person name="Bloem J."/>
            <person name="Labutti K."/>
            <person name="Salamov A."/>
            <person name="Andreopoulos B."/>
            <person name="Baker S."/>
            <person name="Barry K."/>
            <person name="Bills G."/>
            <person name="Bluhm B."/>
            <person name="Cannon C."/>
            <person name="Castanera R."/>
            <person name="Culley D."/>
            <person name="Daum C."/>
            <person name="Ezra D."/>
            <person name="Gonzalez J."/>
            <person name="Henrissat B."/>
            <person name="Kuo A."/>
            <person name="Liang C."/>
            <person name="Lipzen A."/>
            <person name="Lutzoni F."/>
            <person name="Magnuson J."/>
            <person name="Mondo S."/>
            <person name="Nolan M."/>
            <person name="Ohm R."/>
            <person name="Pangilinan J."/>
            <person name="Park H.-J."/>
            <person name="Ramirez L."/>
            <person name="Alfaro M."/>
            <person name="Sun H."/>
            <person name="Tritt A."/>
            <person name="Yoshinaga Y."/>
            <person name="Zwiers L.-H."/>
            <person name="Turgeon B."/>
            <person name="Goodwin S."/>
            <person name="Spatafora J."/>
            <person name="Crous P."/>
            <person name="Grigoriev I."/>
        </authorList>
    </citation>
    <scope>NUCLEOTIDE SEQUENCE</scope>
    <source>
        <strain evidence="3">CBS 379.55</strain>
    </source>
</reference>
<sequence length="352" mass="38958">MHFRTGRSSDGRAAPGTRPVPEGLTNEQIKRATKPRQRWANITIVFLFITVVFLILLEIGSTYNRPVLRDWYFIRIDLSNIVPASVPNYNLINTIAQSLGLHDFYQVGLWGFCSGYRDQGVTYCSPPQTMYWFNPVEILANELLAGASINLPSHINDILDLIRIASHVMFAFYLTSAILSTVLLFFVRLATRSRLYSLPIATFCIINALLVIVASVIATAMFVIFRNVISGVAELNISSELGLSMFVFMWIASAFALATALIHSGLCCCGTSRRDIRTGRKTRKLKLLSNTNNEKAGKADDRGARGGVCTVDEECQANGTAQERSFTSTSNGACAPNLPSSESVWKRSIRRV</sequence>
<evidence type="ECO:0000313" key="3">
    <source>
        <dbReference type="EMBL" id="KAF2275145.1"/>
    </source>
</evidence>
<dbReference type="OrthoDB" id="2327445at2759"/>
<keyword evidence="2" id="KW-1133">Transmembrane helix</keyword>
<dbReference type="Proteomes" id="UP000800097">
    <property type="component" value="Unassembled WGS sequence"/>
</dbReference>
<dbReference type="InterPro" id="IPR052413">
    <property type="entry name" value="SUR7_domain"/>
</dbReference>
<dbReference type="GO" id="GO:0005886">
    <property type="term" value="C:plasma membrane"/>
    <property type="evidence" value="ECO:0007669"/>
    <property type="project" value="InterPro"/>
</dbReference>
<dbReference type="RefSeq" id="XP_033652684.1">
    <property type="nucleotide sequence ID" value="XM_033803077.1"/>
</dbReference>
<accession>A0A6A6JFU5</accession>
<dbReference type="GO" id="GO:0051285">
    <property type="term" value="C:cell cortex of cell tip"/>
    <property type="evidence" value="ECO:0007669"/>
    <property type="project" value="TreeGrafter"/>
</dbReference>
<keyword evidence="2" id="KW-0472">Membrane</keyword>
<keyword evidence="2" id="KW-0812">Transmembrane</keyword>
<protein>
    <recommendedName>
        <fullName evidence="5">Integral membrane protein</fullName>
    </recommendedName>
</protein>
<feature type="transmembrane region" description="Helical" evidence="2">
    <location>
        <begin position="245"/>
        <end position="271"/>
    </location>
</feature>
<feature type="transmembrane region" description="Helical" evidence="2">
    <location>
        <begin position="198"/>
        <end position="225"/>
    </location>
</feature>
<dbReference type="AlphaFoldDB" id="A0A6A6JFU5"/>
<evidence type="ECO:0000313" key="4">
    <source>
        <dbReference type="Proteomes" id="UP000800097"/>
    </source>
</evidence>
<dbReference type="GeneID" id="54556252"/>
<feature type="transmembrane region" description="Helical" evidence="2">
    <location>
        <begin position="39"/>
        <end position="59"/>
    </location>
</feature>
<keyword evidence="4" id="KW-1185">Reference proteome</keyword>
<proteinExistence type="predicted"/>
<dbReference type="InterPro" id="IPR009571">
    <property type="entry name" value="SUR7/Rim9-like_fungi"/>
</dbReference>
<organism evidence="3 4">
    <name type="scientific">Westerdykella ornata</name>
    <dbReference type="NCBI Taxonomy" id="318751"/>
    <lineage>
        <taxon>Eukaryota</taxon>
        <taxon>Fungi</taxon>
        <taxon>Dikarya</taxon>
        <taxon>Ascomycota</taxon>
        <taxon>Pezizomycotina</taxon>
        <taxon>Dothideomycetes</taxon>
        <taxon>Pleosporomycetidae</taxon>
        <taxon>Pleosporales</taxon>
        <taxon>Sporormiaceae</taxon>
        <taxon>Westerdykella</taxon>
    </lineage>
</organism>
<gene>
    <name evidence="3" type="ORF">EI97DRAFT_78536</name>
</gene>
<dbReference type="EMBL" id="ML986498">
    <property type="protein sequence ID" value="KAF2275145.1"/>
    <property type="molecule type" value="Genomic_DNA"/>
</dbReference>
<dbReference type="GO" id="GO:0031505">
    <property type="term" value="P:fungal-type cell wall organization"/>
    <property type="evidence" value="ECO:0007669"/>
    <property type="project" value="TreeGrafter"/>
</dbReference>
<dbReference type="PANTHER" id="PTHR28019">
    <property type="entry name" value="CELL MEMBRANE PROTEIN YLR413W-RELATED"/>
    <property type="match status" value="1"/>
</dbReference>
<evidence type="ECO:0000256" key="1">
    <source>
        <dbReference type="SAM" id="MobiDB-lite"/>
    </source>
</evidence>
<evidence type="ECO:0000256" key="2">
    <source>
        <dbReference type="SAM" id="Phobius"/>
    </source>
</evidence>
<feature type="region of interest" description="Disordered" evidence="1">
    <location>
        <begin position="1"/>
        <end position="27"/>
    </location>
</feature>
<dbReference type="Pfam" id="PF06687">
    <property type="entry name" value="SUR7"/>
    <property type="match status" value="1"/>
</dbReference>
<name>A0A6A6JFU5_WESOR</name>
<feature type="transmembrane region" description="Helical" evidence="2">
    <location>
        <begin position="164"/>
        <end position="186"/>
    </location>
</feature>
<evidence type="ECO:0008006" key="5">
    <source>
        <dbReference type="Google" id="ProtNLM"/>
    </source>
</evidence>
<dbReference type="PANTHER" id="PTHR28019:SF2">
    <property type="entry name" value="CELL MEMBRANE PROTEIN YLR413W-RELATED"/>
    <property type="match status" value="1"/>
</dbReference>